<evidence type="ECO:0000256" key="5">
    <source>
        <dbReference type="ARBA" id="ARBA00023054"/>
    </source>
</evidence>
<gene>
    <name evidence="11" type="ORF">XNOV1_A039405</name>
</gene>
<dbReference type="PANTHER" id="PTHR46927">
    <property type="entry name" value="AGAP005574-PA"/>
    <property type="match status" value="1"/>
</dbReference>
<dbReference type="PANTHER" id="PTHR46927:SF1">
    <property type="entry name" value="THAP DOMAIN-CONTAINING PROTEIN 5"/>
    <property type="match status" value="1"/>
</dbReference>
<dbReference type="PROSITE" id="PS50950">
    <property type="entry name" value="ZF_THAP"/>
    <property type="match status" value="1"/>
</dbReference>
<feature type="domain" description="THAP-type" evidence="10">
    <location>
        <begin position="1"/>
        <end position="86"/>
    </location>
</feature>
<reference evidence="11" key="1">
    <citation type="submission" date="2023-08" db="EMBL/GenBank/DDBJ databases">
        <authorList>
            <person name="Alioto T."/>
            <person name="Alioto T."/>
            <person name="Gomez Garrido J."/>
        </authorList>
    </citation>
    <scope>NUCLEOTIDE SEQUENCE</scope>
</reference>
<evidence type="ECO:0000256" key="7">
    <source>
        <dbReference type="ARBA" id="ARBA00023242"/>
    </source>
</evidence>
<evidence type="ECO:0000256" key="9">
    <source>
        <dbReference type="PROSITE-ProRule" id="PRU00309"/>
    </source>
</evidence>
<evidence type="ECO:0000256" key="3">
    <source>
        <dbReference type="ARBA" id="ARBA00022771"/>
    </source>
</evidence>
<keyword evidence="4" id="KW-0862">Zinc</keyword>
<dbReference type="AlphaFoldDB" id="A0AAV1F1Y0"/>
<evidence type="ECO:0000256" key="1">
    <source>
        <dbReference type="ARBA" id="ARBA00004123"/>
    </source>
</evidence>
<evidence type="ECO:0000256" key="6">
    <source>
        <dbReference type="ARBA" id="ARBA00023125"/>
    </source>
</evidence>
<keyword evidence="12" id="KW-1185">Reference proteome</keyword>
<name>A0AAV1F1Y0_XYRNO</name>
<evidence type="ECO:0000256" key="2">
    <source>
        <dbReference type="ARBA" id="ARBA00022723"/>
    </source>
</evidence>
<dbReference type="EMBL" id="OY660867">
    <property type="protein sequence ID" value="CAJ1054980.1"/>
    <property type="molecule type" value="Genomic_DNA"/>
</dbReference>
<organism evidence="11 12">
    <name type="scientific">Xyrichtys novacula</name>
    <name type="common">Pearly razorfish</name>
    <name type="synonym">Hemipteronotus novacula</name>
    <dbReference type="NCBI Taxonomy" id="13765"/>
    <lineage>
        <taxon>Eukaryota</taxon>
        <taxon>Metazoa</taxon>
        <taxon>Chordata</taxon>
        <taxon>Craniata</taxon>
        <taxon>Vertebrata</taxon>
        <taxon>Euteleostomi</taxon>
        <taxon>Actinopterygii</taxon>
        <taxon>Neopterygii</taxon>
        <taxon>Teleostei</taxon>
        <taxon>Neoteleostei</taxon>
        <taxon>Acanthomorphata</taxon>
        <taxon>Eupercaria</taxon>
        <taxon>Labriformes</taxon>
        <taxon>Labridae</taxon>
        <taxon>Xyrichtys</taxon>
    </lineage>
</organism>
<dbReference type="Proteomes" id="UP001178508">
    <property type="component" value="Chromosome 4"/>
</dbReference>
<evidence type="ECO:0000313" key="11">
    <source>
        <dbReference type="EMBL" id="CAJ1054980.1"/>
    </source>
</evidence>
<dbReference type="GO" id="GO:0008270">
    <property type="term" value="F:zinc ion binding"/>
    <property type="evidence" value="ECO:0007669"/>
    <property type="project" value="UniProtKB-KW"/>
</dbReference>
<proteinExistence type="predicted"/>
<protein>
    <recommendedName>
        <fullName evidence="8">THAP domain-containing protein 5</fullName>
    </recommendedName>
</protein>
<evidence type="ECO:0000256" key="8">
    <source>
        <dbReference type="ARBA" id="ARBA00039526"/>
    </source>
</evidence>
<keyword evidence="3 9" id="KW-0863">Zinc-finger</keyword>
<evidence type="ECO:0000256" key="4">
    <source>
        <dbReference type="ARBA" id="ARBA00022833"/>
    </source>
</evidence>
<dbReference type="InterPro" id="IPR052224">
    <property type="entry name" value="THAP_domain_protein"/>
</dbReference>
<dbReference type="SMART" id="SM00980">
    <property type="entry name" value="THAP"/>
    <property type="match status" value="1"/>
</dbReference>
<comment type="subcellular location">
    <subcellularLocation>
        <location evidence="1">Nucleus</location>
    </subcellularLocation>
</comment>
<keyword evidence="6 9" id="KW-0238">DNA-binding</keyword>
<accession>A0AAV1F1Y0</accession>
<dbReference type="GO" id="GO:0005634">
    <property type="term" value="C:nucleus"/>
    <property type="evidence" value="ECO:0007669"/>
    <property type="project" value="UniProtKB-SubCell"/>
</dbReference>
<keyword evidence="2" id="KW-0479">Metal-binding</keyword>
<evidence type="ECO:0000313" key="12">
    <source>
        <dbReference type="Proteomes" id="UP001178508"/>
    </source>
</evidence>
<dbReference type="GO" id="GO:0003677">
    <property type="term" value="F:DNA binding"/>
    <property type="evidence" value="ECO:0007669"/>
    <property type="project" value="UniProtKB-UniRule"/>
</dbReference>
<dbReference type="SMART" id="SM00692">
    <property type="entry name" value="DM3"/>
    <property type="match status" value="1"/>
</dbReference>
<keyword evidence="7" id="KW-0539">Nucleus</keyword>
<dbReference type="InterPro" id="IPR006612">
    <property type="entry name" value="THAP_Znf"/>
</dbReference>
<keyword evidence="5" id="KW-0175">Coiled coil</keyword>
<evidence type="ECO:0000259" key="10">
    <source>
        <dbReference type="PROSITE" id="PS50950"/>
    </source>
</evidence>
<dbReference type="Pfam" id="PF05485">
    <property type="entry name" value="THAP"/>
    <property type="match status" value="1"/>
</dbReference>
<sequence>MPRHCAVKFCRNRGGAASKQDNKRISFYPFPLQDKPRLHKWVDNMRREDWTPSRHQYLCNEHFTGDCFDIRWGIRYLKSTAIPTRFSFTEDEEEKRCNNVKRTLTEQSRTLDIKPTGFESPHSKRPLILSRTNKKVNLGTTKSIHVRQTESINSPTLVSGAGTSHDLSLPEVQATTCEVPAESGRSTVSCLALSTYSEIIPETQTDSSVTVLCCETLGPLPDGENVDPSAPQAGFGQTLNFVPVEVLEDESIGCFAEESGPSEEEHVSVYEHTYCRQDTDKDQLWSKILSLHARIVELDRREESTVAKIRALETEIALLKKDGAAFKEKQKVLEDYISSVML</sequence>
<dbReference type="SUPFAM" id="SSF57716">
    <property type="entry name" value="Glucocorticoid receptor-like (DNA-binding domain)"/>
    <property type="match status" value="1"/>
</dbReference>